<dbReference type="Proteomes" id="UP000688137">
    <property type="component" value="Unassembled WGS sequence"/>
</dbReference>
<evidence type="ECO:0000313" key="2">
    <source>
        <dbReference type="Proteomes" id="UP000688137"/>
    </source>
</evidence>
<reference evidence="1" key="1">
    <citation type="submission" date="2021-01" db="EMBL/GenBank/DDBJ databases">
        <authorList>
            <consortium name="Genoscope - CEA"/>
            <person name="William W."/>
        </authorList>
    </citation>
    <scope>NUCLEOTIDE SEQUENCE</scope>
</reference>
<dbReference type="EMBL" id="CAJJDM010000022">
    <property type="protein sequence ID" value="CAD8056244.1"/>
    <property type="molecule type" value="Genomic_DNA"/>
</dbReference>
<comment type="caution">
    <text evidence="1">The sequence shown here is derived from an EMBL/GenBank/DDBJ whole genome shotgun (WGS) entry which is preliminary data.</text>
</comment>
<proteinExistence type="predicted"/>
<gene>
    <name evidence="1" type="ORF">PPRIM_AZ9-3.1.T0240214</name>
</gene>
<dbReference type="AlphaFoldDB" id="A0A8S1KZW9"/>
<organism evidence="1 2">
    <name type="scientific">Paramecium primaurelia</name>
    <dbReference type="NCBI Taxonomy" id="5886"/>
    <lineage>
        <taxon>Eukaryota</taxon>
        <taxon>Sar</taxon>
        <taxon>Alveolata</taxon>
        <taxon>Ciliophora</taxon>
        <taxon>Intramacronucleata</taxon>
        <taxon>Oligohymenophorea</taxon>
        <taxon>Peniculida</taxon>
        <taxon>Parameciidae</taxon>
        <taxon>Paramecium</taxon>
    </lineage>
</organism>
<keyword evidence="2" id="KW-1185">Reference proteome</keyword>
<protein>
    <submittedName>
        <fullName evidence="1">Uncharacterized protein</fullName>
    </submittedName>
</protein>
<name>A0A8S1KZW9_PARPR</name>
<accession>A0A8S1KZW9</accession>
<evidence type="ECO:0000313" key="1">
    <source>
        <dbReference type="EMBL" id="CAD8056244.1"/>
    </source>
</evidence>
<sequence>MKTSKIFPQNQISFKQKGYSQIQSNFKEFYAEIQIFFDKMLQNAYLTIKLKQTSCSSINKQISKSPSKLELPASKRDKQTCSLVQNIEKSILSYPKNHVSQGDSELIPLIENSKGFSQIYQIFQLFQFQKQDKKIKILITKNFYYYWIIPQVLQLCEWGASVGKQQDLILINLRKDIKLILEIFNLRQVEFAQKMQQLIERKFTYLLRTLEEHEYTQIQRKIQVFQQKLVIRKLQEHYSFLILLAEIHLKVQTNGQKYKINLIYYNQKLNTSIKVLFCLQTKQSFKNKEKQVKQKLHNLYSSTVWHIWKLKQLMAMAYSKKWNNSQLPH</sequence>